<feature type="transmembrane region" description="Helical" evidence="1">
    <location>
        <begin position="24"/>
        <end position="44"/>
    </location>
</feature>
<protein>
    <submittedName>
        <fullName evidence="2">Uncharacterized protein</fullName>
    </submittedName>
</protein>
<keyword evidence="1" id="KW-1133">Transmembrane helix</keyword>
<dbReference type="Proteomes" id="UP000516134">
    <property type="component" value="Chromosome"/>
</dbReference>
<dbReference type="EMBL" id="CP060780">
    <property type="protein sequence ID" value="QNP44150.1"/>
    <property type="molecule type" value="Genomic_DNA"/>
</dbReference>
<keyword evidence="1" id="KW-0812">Transmembrane</keyword>
<gene>
    <name evidence="2" type="ORF">H9L15_06405</name>
</gene>
<keyword evidence="1" id="KW-0472">Membrane</keyword>
<evidence type="ECO:0000313" key="2">
    <source>
        <dbReference type="EMBL" id="QNP44150.1"/>
    </source>
</evidence>
<reference evidence="2 3" key="1">
    <citation type="submission" date="2020-08" db="EMBL/GenBank/DDBJ databases">
        <title>Genome sequence of Sphingomonas daechungensis KACC 18115T.</title>
        <authorList>
            <person name="Hyun D.-W."/>
            <person name="Bae J.-W."/>
        </authorList>
    </citation>
    <scope>NUCLEOTIDE SEQUENCE [LARGE SCALE GENOMIC DNA]</scope>
    <source>
        <strain evidence="2 3">KACC 18115</strain>
    </source>
</reference>
<accession>A0ABX6T3B3</accession>
<sequence length="127" mass="13561">MAIPLTGLVGWGLLAWTKRSDPDLLRRILAVAAPGLAAILLLLWQTRTGPAAQVLGLAGATALLWVAVPKAWNAKNSVIRVLGTFLLIIIGLGAAIPSASFFYPVKKKTAYERSIDKANRQCASLWA</sequence>
<keyword evidence="3" id="KW-1185">Reference proteome</keyword>
<dbReference type="RefSeq" id="WP_187715571.1">
    <property type="nucleotide sequence ID" value="NZ_CP060780.1"/>
</dbReference>
<feature type="transmembrane region" description="Helical" evidence="1">
    <location>
        <begin position="51"/>
        <end position="72"/>
    </location>
</feature>
<proteinExistence type="predicted"/>
<evidence type="ECO:0000256" key="1">
    <source>
        <dbReference type="SAM" id="Phobius"/>
    </source>
</evidence>
<organism evidence="2 3">
    <name type="scientific">Sphingomonas daechungensis</name>
    <dbReference type="NCBI Taxonomy" id="1176646"/>
    <lineage>
        <taxon>Bacteria</taxon>
        <taxon>Pseudomonadati</taxon>
        <taxon>Pseudomonadota</taxon>
        <taxon>Alphaproteobacteria</taxon>
        <taxon>Sphingomonadales</taxon>
        <taxon>Sphingomonadaceae</taxon>
        <taxon>Sphingomonas</taxon>
    </lineage>
</organism>
<evidence type="ECO:0000313" key="3">
    <source>
        <dbReference type="Proteomes" id="UP000516134"/>
    </source>
</evidence>
<name>A0ABX6T3B3_9SPHN</name>
<feature type="transmembrane region" description="Helical" evidence="1">
    <location>
        <begin position="78"/>
        <end position="103"/>
    </location>
</feature>